<dbReference type="EMBL" id="WIGO01000030">
    <property type="protein sequence ID" value="KAF6836720.1"/>
    <property type="molecule type" value="Genomic_DNA"/>
</dbReference>
<sequence length="104" mass="11051">MTAIPSKVSRKPTTPDDAMASGIYLLPRWTKAARYNHAASFVLTTIFLAGAIDVIPSPASDKLLRVEYSRTLDGFGGLRRTSSMSSSKGRGQFPSSVSSGPSAE</sequence>
<dbReference type="AlphaFoldDB" id="A0A8H6NL79"/>
<keyword evidence="2" id="KW-1133">Transmembrane helix</keyword>
<accession>A0A8H6NL79</accession>
<protein>
    <submittedName>
        <fullName evidence="3">Uncharacterized protein</fullName>
    </submittedName>
</protein>
<keyword evidence="2" id="KW-0812">Transmembrane</keyword>
<keyword evidence="2" id="KW-0472">Membrane</keyword>
<feature type="compositionally biased region" description="Polar residues" evidence="1">
    <location>
        <begin position="80"/>
        <end position="104"/>
    </location>
</feature>
<organism evidence="3 4">
    <name type="scientific">Colletotrichum plurivorum</name>
    <dbReference type="NCBI Taxonomy" id="2175906"/>
    <lineage>
        <taxon>Eukaryota</taxon>
        <taxon>Fungi</taxon>
        <taxon>Dikarya</taxon>
        <taxon>Ascomycota</taxon>
        <taxon>Pezizomycotina</taxon>
        <taxon>Sordariomycetes</taxon>
        <taxon>Hypocreomycetidae</taxon>
        <taxon>Glomerellales</taxon>
        <taxon>Glomerellaceae</taxon>
        <taxon>Colletotrichum</taxon>
        <taxon>Colletotrichum orchidearum species complex</taxon>
    </lineage>
</organism>
<evidence type="ECO:0000256" key="1">
    <source>
        <dbReference type="SAM" id="MobiDB-lite"/>
    </source>
</evidence>
<dbReference type="Proteomes" id="UP000654918">
    <property type="component" value="Unassembled WGS sequence"/>
</dbReference>
<evidence type="ECO:0000313" key="3">
    <source>
        <dbReference type="EMBL" id="KAF6836720.1"/>
    </source>
</evidence>
<gene>
    <name evidence="3" type="ORF">CPLU01_03514</name>
</gene>
<feature type="transmembrane region" description="Helical" evidence="2">
    <location>
        <begin position="35"/>
        <end position="55"/>
    </location>
</feature>
<reference evidence="3" key="1">
    <citation type="journal article" date="2020" name="Phytopathology">
        <title>Genome Sequence Resources of Colletotrichum truncatum, C. plurivorum, C. musicola, and C. sojae: Four Species Pathogenic to Soybean (Glycine max).</title>
        <authorList>
            <person name="Rogerio F."/>
            <person name="Boufleur T.R."/>
            <person name="Ciampi-Guillardi M."/>
            <person name="Sukno S.A."/>
            <person name="Thon M.R."/>
            <person name="Massola Junior N.S."/>
            <person name="Baroncelli R."/>
        </authorList>
    </citation>
    <scope>NUCLEOTIDE SEQUENCE</scope>
    <source>
        <strain evidence="3">LFN00145</strain>
    </source>
</reference>
<proteinExistence type="predicted"/>
<name>A0A8H6NL79_9PEZI</name>
<evidence type="ECO:0000256" key="2">
    <source>
        <dbReference type="SAM" id="Phobius"/>
    </source>
</evidence>
<feature type="region of interest" description="Disordered" evidence="1">
    <location>
        <begin position="74"/>
        <end position="104"/>
    </location>
</feature>
<comment type="caution">
    <text evidence="3">The sequence shown here is derived from an EMBL/GenBank/DDBJ whole genome shotgun (WGS) entry which is preliminary data.</text>
</comment>
<evidence type="ECO:0000313" key="4">
    <source>
        <dbReference type="Proteomes" id="UP000654918"/>
    </source>
</evidence>
<keyword evidence="4" id="KW-1185">Reference proteome</keyword>